<dbReference type="PROSITE" id="PS51007">
    <property type="entry name" value="CYTC"/>
    <property type="match status" value="1"/>
</dbReference>
<organism evidence="7 8">
    <name type="scientific">Crateriforma conspicua</name>
    <dbReference type="NCBI Taxonomy" id="2527996"/>
    <lineage>
        <taxon>Bacteria</taxon>
        <taxon>Pseudomonadati</taxon>
        <taxon>Planctomycetota</taxon>
        <taxon>Planctomycetia</taxon>
        <taxon>Planctomycetales</taxon>
        <taxon>Planctomycetaceae</taxon>
        <taxon>Crateriforma</taxon>
    </lineage>
</organism>
<dbReference type="InterPro" id="IPR055557">
    <property type="entry name" value="DUF7133"/>
</dbReference>
<evidence type="ECO:0000259" key="6">
    <source>
        <dbReference type="PROSITE" id="PS51007"/>
    </source>
</evidence>
<dbReference type="InterPro" id="IPR036909">
    <property type="entry name" value="Cyt_c-like_dom_sf"/>
</dbReference>
<keyword evidence="3 4" id="KW-0408">Iron</keyword>
<dbReference type="NCBIfam" id="TIGR02603">
    <property type="entry name" value="CxxCH_TIGR02603"/>
    <property type="match status" value="1"/>
</dbReference>
<feature type="domain" description="Cytochrome c" evidence="6">
    <location>
        <begin position="760"/>
        <end position="898"/>
    </location>
</feature>
<evidence type="ECO:0000256" key="1">
    <source>
        <dbReference type="ARBA" id="ARBA00022617"/>
    </source>
</evidence>
<gene>
    <name evidence="7" type="ORF">Pan14r_47720</name>
</gene>
<dbReference type="Pfam" id="PF23500">
    <property type="entry name" value="DUF7133"/>
    <property type="match status" value="1"/>
</dbReference>
<keyword evidence="8" id="KW-1185">Reference proteome</keyword>
<dbReference type="Gene3D" id="2.120.10.30">
    <property type="entry name" value="TolB, C-terminal domain"/>
    <property type="match status" value="1"/>
</dbReference>
<keyword evidence="5" id="KW-0472">Membrane</keyword>
<dbReference type="GO" id="GO:0020037">
    <property type="term" value="F:heme binding"/>
    <property type="evidence" value="ECO:0007669"/>
    <property type="project" value="InterPro"/>
</dbReference>
<dbReference type="OrthoDB" id="232040at2"/>
<dbReference type="AlphaFoldDB" id="A0A5C5YGV7"/>
<dbReference type="NCBIfam" id="TIGR02604">
    <property type="entry name" value="Piru_Ver_Nterm"/>
    <property type="match status" value="1"/>
</dbReference>
<dbReference type="SUPFAM" id="SSF48371">
    <property type="entry name" value="ARM repeat"/>
    <property type="match status" value="1"/>
</dbReference>
<keyword evidence="5" id="KW-1133">Transmembrane helix</keyword>
<dbReference type="InterPro" id="IPR013427">
    <property type="entry name" value="Haem-bd_dom_put"/>
</dbReference>
<dbReference type="Proteomes" id="UP000317238">
    <property type="component" value="Unassembled WGS sequence"/>
</dbReference>
<proteinExistence type="predicted"/>
<accession>A0A5C5YGV7</accession>
<evidence type="ECO:0000256" key="3">
    <source>
        <dbReference type="ARBA" id="ARBA00023004"/>
    </source>
</evidence>
<dbReference type="SUPFAM" id="SSF46626">
    <property type="entry name" value="Cytochrome c"/>
    <property type="match status" value="1"/>
</dbReference>
<evidence type="ECO:0000256" key="5">
    <source>
        <dbReference type="SAM" id="Phobius"/>
    </source>
</evidence>
<dbReference type="InterPro" id="IPR016024">
    <property type="entry name" value="ARM-type_fold"/>
</dbReference>
<dbReference type="InterPro" id="IPR011989">
    <property type="entry name" value="ARM-like"/>
</dbReference>
<dbReference type="GO" id="GO:0046872">
    <property type="term" value="F:metal ion binding"/>
    <property type="evidence" value="ECO:0007669"/>
    <property type="project" value="UniProtKB-KW"/>
</dbReference>
<evidence type="ECO:0000256" key="4">
    <source>
        <dbReference type="PROSITE-ProRule" id="PRU00433"/>
    </source>
</evidence>
<dbReference type="GO" id="GO:0009055">
    <property type="term" value="F:electron transfer activity"/>
    <property type="evidence" value="ECO:0007669"/>
    <property type="project" value="InterPro"/>
</dbReference>
<dbReference type="SUPFAM" id="SSF50952">
    <property type="entry name" value="Soluble quinoprotein glucose dehydrogenase"/>
    <property type="match status" value="1"/>
</dbReference>
<comment type="caution">
    <text evidence="7">The sequence shown here is derived from an EMBL/GenBank/DDBJ whole genome shotgun (WGS) entry which is preliminary data.</text>
</comment>
<reference evidence="7 8" key="1">
    <citation type="submission" date="2019-02" db="EMBL/GenBank/DDBJ databases">
        <title>Deep-cultivation of Planctomycetes and their phenomic and genomic characterization uncovers novel biology.</title>
        <authorList>
            <person name="Wiegand S."/>
            <person name="Jogler M."/>
            <person name="Boedeker C."/>
            <person name="Pinto D."/>
            <person name="Vollmers J."/>
            <person name="Rivas-Marin E."/>
            <person name="Kohn T."/>
            <person name="Peeters S.H."/>
            <person name="Heuer A."/>
            <person name="Rast P."/>
            <person name="Oberbeckmann S."/>
            <person name="Bunk B."/>
            <person name="Jeske O."/>
            <person name="Meyerdierks A."/>
            <person name="Storesund J.E."/>
            <person name="Kallscheuer N."/>
            <person name="Luecker S."/>
            <person name="Lage O.M."/>
            <person name="Pohl T."/>
            <person name="Merkel B.J."/>
            <person name="Hornburger P."/>
            <person name="Mueller R.-W."/>
            <person name="Bruemmer F."/>
            <person name="Labrenz M."/>
            <person name="Spormann A.M."/>
            <person name="Op Den Camp H."/>
            <person name="Overmann J."/>
            <person name="Amann R."/>
            <person name="Jetten M.S.M."/>
            <person name="Mascher T."/>
            <person name="Medema M.H."/>
            <person name="Devos D.P."/>
            <person name="Kaster A.-K."/>
            <person name="Ovreas L."/>
            <person name="Rohde M."/>
            <person name="Galperin M.Y."/>
            <person name="Jogler C."/>
        </authorList>
    </citation>
    <scope>NUCLEOTIDE SEQUENCE [LARGE SCALE GENOMIC DNA]</scope>
    <source>
        <strain evidence="7 8">Pan14r</strain>
    </source>
</reference>
<dbReference type="InterPro" id="IPR009056">
    <property type="entry name" value="Cyt_c-like_dom"/>
</dbReference>
<dbReference type="EMBL" id="SJPL01000001">
    <property type="protein sequence ID" value="TWT72452.1"/>
    <property type="molecule type" value="Genomic_DNA"/>
</dbReference>
<keyword evidence="5" id="KW-0812">Transmembrane</keyword>
<name>A0A5C5YGV7_9PLAN</name>
<dbReference type="PANTHER" id="PTHR33546">
    <property type="entry name" value="LARGE, MULTIFUNCTIONAL SECRETED PROTEIN-RELATED"/>
    <property type="match status" value="1"/>
</dbReference>
<evidence type="ECO:0000313" key="8">
    <source>
        <dbReference type="Proteomes" id="UP000317238"/>
    </source>
</evidence>
<dbReference type="InterPro" id="IPR013428">
    <property type="entry name" value="Membrane-bound_put_N"/>
</dbReference>
<keyword evidence="2 4" id="KW-0479">Metal-binding</keyword>
<evidence type="ECO:0000313" key="7">
    <source>
        <dbReference type="EMBL" id="TWT72452.1"/>
    </source>
</evidence>
<feature type="transmembrane region" description="Helical" evidence="5">
    <location>
        <begin position="12"/>
        <end position="36"/>
    </location>
</feature>
<dbReference type="RefSeq" id="WP_146440329.1">
    <property type="nucleotide sequence ID" value="NZ_SJPL01000001.1"/>
</dbReference>
<evidence type="ECO:0000256" key="2">
    <source>
        <dbReference type="ARBA" id="ARBA00022723"/>
    </source>
</evidence>
<sequence length="898" mass="97605">MSLSIGDLLRAGFVGAGVMMRWWLGIGACCFLWWFAGVSVAADSTTLPMVADPDLRLTLIASDPDIVTPIGLAIDASGRLFVLESHTHEAAADYPGPDSDRIKVFADEDGDGDYESVTIFADGLVQGLTIAFSPAGDLYAVCARSVYRLPDRDGDGRCDGLQRIIDVKTKGRYSHNALLGITFDADGNLFLSRGNLGGQAYRVVGSDGTEVRGYGDGGNIMRSDADGGRLIEYATGFWNPFGIKFDGNGRLLCVDNDPDARGPNRLIHVVRGGDYGYRSLHGGSGTHPYQGWDGDPLSDPPGTLPYISGTGEAPCDLLDLSRTNFPTKYRDSLLVSVWTENTIEWHQMRPKGISVTADVDRLIQGDTDFRPVAFDVGPGGDVFFTDWVQVDYPNHGRGRIWRLSSTRTETDAISPRPMLDSRSSDNAGDRFRQAAESIAESNQGIIDALGTEDPFQNHLGVMQLASPENSALRQKLVASSDPKLRLASLLASRRATLSPDQAMRIVDGFLTDTSPIIRRAALIWAGEDRLVELQDRIEGSIRPANTTPVLMETYLATAEILTSEFSEAFEHRVVKAKQLPKKDVGTLVRRIAWDSSIQPAVRAIAIRRLQPPLTDSTADRLIQTAHSTDHLAAMAAIGVLGKLTNPRSRECLITVAMDASRSSELRCEALLMLASAPELDPRPLLSLLDDAQPSVAEEAARTLRSFVADPIVRAAAERRLETSLTSPDAVTRHFAMALGRPADDRPEKHDDWLRYASSGGDPAAGRRVFLSNHATCAKCHSLSGRDDTLGPDLSRIALSVDRSQLIRSVLNPSADFAPQYQAWTILTADGQVVTGLQIDQKAGGAIEIMSTDGVMRRIEGEDVEDYQASRRSVMPSGLEQNLTATEFRDLIAFLASRK</sequence>
<dbReference type="Gene3D" id="1.10.760.10">
    <property type="entry name" value="Cytochrome c-like domain"/>
    <property type="match status" value="1"/>
</dbReference>
<dbReference type="Gene3D" id="1.25.10.10">
    <property type="entry name" value="Leucine-rich Repeat Variant"/>
    <property type="match status" value="1"/>
</dbReference>
<dbReference type="InterPro" id="IPR011041">
    <property type="entry name" value="Quinoprot_gluc/sorb_DH_b-prop"/>
</dbReference>
<dbReference type="PANTHER" id="PTHR33546:SF1">
    <property type="entry name" value="LARGE, MULTIFUNCTIONAL SECRETED PROTEIN"/>
    <property type="match status" value="1"/>
</dbReference>
<keyword evidence="1 4" id="KW-0349">Heme</keyword>
<protein>
    <submittedName>
        <fullName evidence="7">Cytochrome c</fullName>
    </submittedName>
</protein>
<dbReference type="InterPro" id="IPR011042">
    <property type="entry name" value="6-blade_b-propeller_TolB-like"/>
</dbReference>